<dbReference type="GO" id="GO:0004402">
    <property type="term" value="F:histone acetyltransferase activity"/>
    <property type="evidence" value="ECO:0007669"/>
    <property type="project" value="TreeGrafter"/>
</dbReference>
<name>A0A4Y7MYM3_9CRUS</name>
<comment type="catalytic activity">
    <reaction evidence="10">
        <text>N-terminal L-methionyl-[transmembrane protein] + acetyl-CoA = N-terminal N(alpha)-acetyl-L-methionyl-[transmembrane protein] + CoA + H(+)</text>
        <dbReference type="Rhea" id="RHEA:50604"/>
        <dbReference type="Rhea" id="RHEA-COMP:12745"/>
        <dbReference type="Rhea" id="RHEA-COMP:12746"/>
        <dbReference type="ChEBI" id="CHEBI:15378"/>
        <dbReference type="ChEBI" id="CHEBI:57287"/>
        <dbReference type="ChEBI" id="CHEBI:57288"/>
        <dbReference type="ChEBI" id="CHEBI:64731"/>
        <dbReference type="ChEBI" id="CHEBI:133414"/>
        <dbReference type="EC" id="2.3.1.259"/>
    </reaction>
</comment>
<evidence type="ECO:0000256" key="9">
    <source>
        <dbReference type="ARBA" id="ARBA00048017"/>
    </source>
</evidence>
<dbReference type="FunFam" id="3.40.630.30:FF:000092">
    <property type="entry name" value="N-alpha-acetyltransferase 60 isoform X1"/>
    <property type="match status" value="1"/>
</dbReference>
<proteinExistence type="evidence at transcript level"/>
<evidence type="ECO:0000313" key="12">
    <source>
        <dbReference type="EMBL" id="SVE85704.1"/>
    </source>
</evidence>
<feature type="domain" description="N-acetyltransferase" evidence="11">
    <location>
        <begin position="91"/>
        <end position="260"/>
    </location>
</feature>
<dbReference type="InterPro" id="IPR016181">
    <property type="entry name" value="Acyl_CoA_acyltransferase"/>
</dbReference>
<evidence type="ECO:0000256" key="10">
    <source>
        <dbReference type="ARBA" id="ARBA00048848"/>
    </source>
</evidence>
<dbReference type="Gene3D" id="3.40.630.30">
    <property type="match status" value="1"/>
</dbReference>
<evidence type="ECO:0000256" key="8">
    <source>
        <dbReference type="ARBA" id="ARBA00026144"/>
    </source>
</evidence>
<protein>
    <recommendedName>
        <fullName evidence="8">N-alpha-acetyltransferase 60</fullName>
        <ecNumber evidence="7">2.3.1.259</ecNumber>
        <ecNumber evidence="1">2.3.1.48</ecNumber>
    </recommendedName>
</protein>
<evidence type="ECO:0000256" key="7">
    <source>
        <dbReference type="ARBA" id="ARBA00026111"/>
    </source>
</evidence>
<keyword evidence="5" id="KW-0012">Acyltransferase</keyword>
<reference evidence="12" key="1">
    <citation type="submission" date="2018-08" db="EMBL/GenBank/DDBJ databases">
        <authorList>
            <person name="Cornetti L."/>
        </authorList>
    </citation>
    <scope>NUCLEOTIDE SEQUENCE</scope>
    <source>
        <strain evidence="12">CZ-RIM1-1</strain>
    </source>
</reference>
<evidence type="ECO:0000256" key="2">
    <source>
        <dbReference type="ARBA" id="ARBA00022679"/>
    </source>
</evidence>
<sequence>MKAVSLSAQGPPVQMIRILQTRLRSYTRHKRHDVANTDVSLLENVWLSNYDICPSTVIAGFRYSGSKDSNRDHHDATSQYSNPLFTSTVDLQLRFLCPSDLDQVKDLCKEWFPIQYPEAWYRDITSDPRFYSLAAVYQSKLVGLLIAEVKQSNAINKEDKGILDGRMYSNCTVGYILSLGVCSSFRRQGVASLLLDSFLTHVTQSENQICKAIYLHVLTMNSAAIRFYEKHYFRLHSFLPYYYSVDGKCKDGFTYVLYINGGHPPWGSLREHLSDVLVREAEALVTEKSVKLITEEWTTLLL</sequence>
<keyword evidence="3" id="KW-0159">Chromosome partition</keyword>
<dbReference type="EMBL" id="LR016085">
    <property type="protein sequence ID" value="SVE85704.1"/>
    <property type="molecule type" value="mRNA"/>
</dbReference>
<accession>A0A4Y7MYM3</accession>
<comment type="catalytic activity">
    <reaction evidence="9">
        <text>L-lysyl-[protein] + acetyl-CoA = N(6)-acetyl-L-lysyl-[protein] + CoA + H(+)</text>
        <dbReference type="Rhea" id="RHEA:45948"/>
        <dbReference type="Rhea" id="RHEA-COMP:9752"/>
        <dbReference type="Rhea" id="RHEA-COMP:10731"/>
        <dbReference type="ChEBI" id="CHEBI:15378"/>
        <dbReference type="ChEBI" id="CHEBI:29969"/>
        <dbReference type="ChEBI" id="CHEBI:57287"/>
        <dbReference type="ChEBI" id="CHEBI:57288"/>
        <dbReference type="ChEBI" id="CHEBI:61930"/>
        <dbReference type="EC" id="2.3.1.48"/>
    </reaction>
</comment>
<comment type="similarity">
    <text evidence="6">Belongs to the acetyltransferase family. NAA60 subfamily.</text>
</comment>
<dbReference type="InterPro" id="IPR045141">
    <property type="entry name" value="NAA60-like"/>
</dbReference>
<dbReference type="GO" id="GO:0000139">
    <property type="term" value="C:Golgi membrane"/>
    <property type="evidence" value="ECO:0007669"/>
    <property type="project" value="TreeGrafter"/>
</dbReference>
<dbReference type="EC" id="2.3.1.48" evidence="1"/>
<evidence type="ECO:0000259" key="11">
    <source>
        <dbReference type="PROSITE" id="PS51186"/>
    </source>
</evidence>
<dbReference type="GO" id="GO:0007059">
    <property type="term" value="P:chromosome segregation"/>
    <property type="evidence" value="ECO:0007669"/>
    <property type="project" value="UniProtKB-KW"/>
</dbReference>
<dbReference type="PROSITE" id="PS51186">
    <property type="entry name" value="GNAT"/>
    <property type="match status" value="1"/>
</dbReference>
<dbReference type="CDD" id="cd04301">
    <property type="entry name" value="NAT_SF"/>
    <property type="match status" value="1"/>
</dbReference>
<evidence type="ECO:0000256" key="5">
    <source>
        <dbReference type="ARBA" id="ARBA00023315"/>
    </source>
</evidence>
<dbReference type="InterPro" id="IPR000182">
    <property type="entry name" value="GNAT_dom"/>
</dbReference>
<dbReference type="PANTHER" id="PTHR14744">
    <property type="entry name" value="N-ALPHA-ACETYLTRANSFERASE 60"/>
    <property type="match status" value="1"/>
</dbReference>
<keyword evidence="2" id="KW-0808">Transferase</keyword>
<gene>
    <name evidence="12" type="primary">EOG090X0BM0</name>
</gene>
<dbReference type="EC" id="2.3.1.259" evidence="7"/>
<evidence type="ECO:0000256" key="6">
    <source>
        <dbReference type="ARBA" id="ARBA00025774"/>
    </source>
</evidence>
<evidence type="ECO:0000256" key="3">
    <source>
        <dbReference type="ARBA" id="ARBA00022829"/>
    </source>
</evidence>
<evidence type="ECO:0000256" key="1">
    <source>
        <dbReference type="ARBA" id="ARBA00013184"/>
    </source>
</evidence>
<evidence type="ECO:0000256" key="4">
    <source>
        <dbReference type="ARBA" id="ARBA00022853"/>
    </source>
</evidence>
<dbReference type="Pfam" id="PF00583">
    <property type="entry name" value="Acetyltransf_1"/>
    <property type="match status" value="1"/>
</dbReference>
<dbReference type="PANTHER" id="PTHR14744:SF15">
    <property type="entry name" value="N-ALPHA-ACETYLTRANSFERASE 60"/>
    <property type="match status" value="1"/>
</dbReference>
<keyword evidence="4" id="KW-0156">Chromatin regulator</keyword>
<dbReference type="SUPFAM" id="SSF55729">
    <property type="entry name" value="Acyl-CoA N-acyltransferases (Nat)"/>
    <property type="match status" value="1"/>
</dbReference>
<organism evidence="12">
    <name type="scientific">Daphnia pulicaria</name>
    <dbReference type="NCBI Taxonomy" id="35523"/>
    <lineage>
        <taxon>Eukaryota</taxon>
        <taxon>Metazoa</taxon>
        <taxon>Ecdysozoa</taxon>
        <taxon>Arthropoda</taxon>
        <taxon>Crustacea</taxon>
        <taxon>Branchiopoda</taxon>
        <taxon>Diplostraca</taxon>
        <taxon>Cladocera</taxon>
        <taxon>Anomopoda</taxon>
        <taxon>Daphniidae</taxon>
        <taxon>Daphnia</taxon>
    </lineage>
</organism>
<dbReference type="AlphaFoldDB" id="A0A4Y7MYM3"/>
<dbReference type="GO" id="GO:0120518">
    <property type="term" value="F:protein N-terminal-methionine acetyltransferase activity"/>
    <property type="evidence" value="ECO:0007669"/>
    <property type="project" value="UniProtKB-EC"/>
</dbReference>